<dbReference type="EMBL" id="GL381672">
    <property type="protein sequence ID" value="EGT39759.1"/>
    <property type="molecule type" value="Genomic_DNA"/>
</dbReference>
<dbReference type="HOGENOM" id="CLU_1798141_0_0_1"/>
<accession>G0PN43</accession>
<evidence type="ECO:0008006" key="3">
    <source>
        <dbReference type="Google" id="ProtNLM"/>
    </source>
</evidence>
<dbReference type="AlphaFoldDB" id="G0PN43"/>
<protein>
    <recommendedName>
        <fullName evidence="3">DUF38 domain-containing protein</fullName>
    </recommendedName>
</protein>
<keyword evidence="2" id="KW-1185">Reference proteome</keyword>
<name>G0PN43_CAEBE</name>
<evidence type="ECO:0000313" key="1">
    <source>
        <dbReference type="EMBL" id="EGT39759.1"/>
    </source>
</evidence>
<evidence type="ECO:0000313" key="2">
    <source>
        <dbReference type="Proteomes" id="UP000008068"/>
    </source>
</evidence>
<dbReference type="InParanoid" id="G0PN43"/>
<sequence length="144" mass="16923">MYEAESLLKNTKLTVDELKVEMCYFFERKTEDIEQQEEDLQKFFDSRKTLFKNRSHPLKIENIGLDGPYPLQATDMLKCVDPKSFKEWLPEVEKMVYKKMADVFKMIKSSIQPSLATIVCISLLPCWTEVIQFDILAEVKNVCR</sequence>
<dbReference type="Proteomes" id="UP000008068">
    <property type="component" value="Unassembled WGS sequence"/>
</dbReference>
<reference evidence="2" key="1">
    <citation type="submission" date="2011-07" db="EMBL/GenBank/DDBJ databases">
        <authorList>
            <consortium name="Caenorhabditis brenneri Sequencing and Analysis Consortium"/>
            <person name="Wilson R.K."/>
        </authorList>
    </citation>
    <scope>NUCLEOTIDE SEQUENCE [LARGE SCALE GENOMIC DNA]</scope>
    <source>
        <strain evidence="2">PB2801</strain>
    </source>
</reference>
<organism evidence="2">
    <name type="scientific">Caenorhabditis brenneri</name>
    <name type="common">Nematode worm</name>
    <dbReference type="NCBI Taxonomy" id="135651"/>
    <lineage>
        <taxon>Eukaryota</taxon>
        <taxon>Metazoa</taxon>
        <taxon>Ecdysozoa</taxon>
        <taxon>Nematoda</taxon>
        <taxon>Chromadorea</taxon>
        <taxon>Rhabditida</taxon>
        <taxon>Rhabditina</taxon>
        <taxon>Rhabditomorpha</taxon>
        <taxon>Rhabditoidea</taxon>
        <taxon>Rhabditidae</taxon>
        <taxon>Peloderinae</taxon>
        <taxon>Caenorhabditis</taxon>
    </lineage>
</organism>
<proteinExistence type="predicted"/>
<gene>
    <name evidence="1" type="ORF">CAEBREN_21333</name>
</gene>